<evidence type="ECO:0000313" key="2">
    <source>
        <dbReference type="Proteomes" id="UP000489600"/>
    </source>
</evidence>
<dbReference type="OrthoDB" id="1041725at2759"/>
<proteinExistence type="predicted"/>
<name>A0A565C4F3_9BRAS</name>
<dbReference type="AlphaFoldDB" id="A0A565C4F3"/>
<sequence length="170" mass="18946">MEDHCFVLCGDWRCCDDGKWDFVIDKQRMSRVIRISLDMKLTEVKDVGVSEFGVSKNPSSMMLSFWPSQGKEDAPTNKTPHVLLTTDVSLCSTGTTTIAEVSHFKTPEVPNKGSGKENFFEKITESFQTEASPSSLRTEGLKIKSKSVYTYDDEMVEGFDAVVANLSGIR</sequence>
<evidence type="ECO:0000313" key="1">
    <source>
        <dbReference type="EMBL" id="VVB08523.1"/>
    </source>
</evidence>
<keyword evidence="2" id="KW-1185">Reference proteome</keyword>
<organism evidence="1 2">
    <name type="scientific">Arabis nemorensis</name>
    <dbReference type="NCBI Taxonomy" id="586526"/>
    <lineage>
        <taxon>Eukaryota</taxon>
        <taxon>Viridiplantae</taxon>
        <taxon>Streptophyta</taxon>
        <taxon>Embryophyta</taxon>
        <taxon>Tracheophyta</taxon>
        <taxon>Spermatophyta</taxon>
        <taxon>Magnoliopsida</taxon>
        <taxon>eudicotyledons</taxon>
        <taxon>Gunneridae</taxon>
        <taxon>Pentapetalae</taxon>
        <taxon>rosids</taxon>
        <taxon>malvids</taxon>
        <taxon>Brassicales</taxon>
        <taxon>Brassicaceae</taxon>
        <taxon>Arabideae</taxon>
        <taxon>Arabis</taxon>
    </lineage>
</organism>
<gene>
    <name evidence="1" type="ORF">ANE_LOCUS18967</name>
</gene>
<protein>
    <submittedName>
        <fullName evidence="1">Uncharacterized protein</fullName>
    </submittedName>
</protein>
<accession>A0A565C4F3</accession>
<dbReference type="Proteomes" id="UP000489600">
    <property type="component" value="Unassembled WGS sequence"/>
</dbReference>
<comment type="caution">
    <text evidence="1">The sequence shown here is derived from an EMBL/GenBank/DDBJ whole genome shotgun (WGS) entry which is preliminary data.</text>
</comment>
<reference evidence="1" key="1">
    <citation type="submission" date="2019-07" db="EMBL/GenBank/DDBJ databases">
        <authorList>
            <person name="Dittberner H."/>
        </authorList>
    </citation>
    <scope>NUCLEOTIDE SEQUENCE [LARGE SCALE GENOMIC DNA]</scope>
</reference>
<dbReference type="EMBL" id="CABITT030000006">
    <property type="protein sequence ID" value="VVB08523.1"/>
    <property type="molecule type" value="Genomic_DNA"/>
</dbReference>